<feature type="compositionally biased region" description="Pro residues" evidence="2">
    <location>
        <begin position="85"/>
        <end position="95"/>
    </location>
</feature>
<dbReference type="InterPro" id="IPR002464">
    <property type="entry name" value="DNA/RNA_helicase_DEAH_CS"/>
</dbReference>
<keyword evidence="1" id="KW-0378">Hydrolase</keyword>
<dbReference type="InterPro" id="IPR017853">
    <property type="entry name" value="GH"/>
</dbReference>
<feature type="compositionally biased region" description="Basic and acidic residues" evidence="2">
    <location>
        <begin position="1108"/>
        <end position="1121"/>
    </location>
</feature>
<name>A0A9P6UR68_9FUNG</name>
<dbReference type="GO" id="GO:0050295">
    <property type="term" value="F:steryl-beta-glucosidase activity"/>
    <property type="evidence" value="ECO:0007669"/>
    <property type="project" value="TreeGrafter"/>
</dbReference>
<evidence type="ECO:0000313" key="4">
    <source>
        <dbReference type="Proteomes" id="UP000738325"/>
    </source>
</evidence>
<feature type="region of interest" description="Disordered" evidence="2">
    <location>
        <begin position="80"/>
        <end position="113"/>
    </location>
</feature>
<keyword evidence="4" id="KW-1185">Reference proteome</keyword>
<dbReference type="Proteomes" id="UP000738325">
    <property type="component" value="Unassembled WGS sequence"/>
</dbReference>
<dbReference type="OrthoDB" id="9971853at2759"/>
<dbReference type="EMBL" id="JAAAIP010000521">
    <property type="protein sequence ID" value="KAG0315691.1"/>
    <property type="molecule type" value="Genomic_DNA"/>
</dbReference>
<dbReference type="InterPro" id="IPR052066">
    <property type="entry name" value="Glycosphingolipid_Hydrolases"/>
</dbReference>
<dbReference type="GO" id="GO:1904462">
    <property type="term" value="P:ergosteryl 3-beta-D-glucoside catabolic process"/>
    <property type="evidence" value="ECO:0007669"/>
    <property type="project" value="TreeGrafter"/>
</dbReference>
<feature type="region of interest" description="Disordered" evidence="2">
    <location>
        <begin position="1183"/>
        <end position="1207"/>
    </location>
</feature>
<dbReference type="PROSITE" id="PS00690">
    <property type="entry name" value="DEAH_ATP_HELICASE"/>
    <property type="match status" value="1"/>
</dbReference>
<evidence type="ECO:0000256" key="2">
    <source>
        <dbReference type="SAM" id="MobiDB-lite"/>
    </source>
</evidence>
<proteinExistence type="predicted"/>
<sequence>MTQTPDLTPRSHYGNAWESARLASKDGWILDPQNRVVILHGINISGGTKMPFFSASASAAAKAAANVNTFSSSSATCPEFFGAQPQPPVPPPEPTPANGSTTSKAATGKAEQESNGLRFKGAIPGVIYSYTDEHFYSHREVSFVNRPFTIEEAELHFERLARWGCQCLRVLVPWEALEHAGPGIYDEDYIDYLIKLLKVAAKYGLKCFLDPHVDCWSRFTGGSGMPGWTLELAGLDITKFSETGAAIVQNTYDDKENYPKMIWATNSIKVAAATMYTLFFAGQIFAPLANVPLTTTVLAHLRKIHSTVVMDEAHRRGVPGGAKAPSPIQNLVPIPRADQEFVERGQVNIQHFLQGHFMEAFSHLAHRICDDDEMSKREGRGPGLIDSGTVMGFDSLNEPQAGYLNHPDLNHLDELADLQIGTCPTPIQGMELAQGRTVDCQVWVTGGLGPMKKGTTKVNADKVNLWKRPYWRTRKSTGQINNDAIGEHNLQPPSAPALPSPAYHPGRSPFDVVSHLDITPASIDIPKPLSSRVWPSAPFFRQQQIDTSDPLLTAIEIAESSLSKTGWPEPAGYSNHCLWAEHKIWDPRTGKLLKPNYFQRIPTQGYIPPGFQPGKLVEWKQDFWLPFVNTFSLRLRQQDPRFTIFVEPPINEAPPMFRLDKVLIGGAEDHLINLFRSLVSWKPLKSFRTQHTASIIRQSASDGRDVIGGTGNADDPNEKGKGAAGATQEDLYDNACQHPTFDPIGDVGNNVVVAPHFYDGYSNVTRDFVPFTLDYLGYRRGIYWSVLGALKFGWGGVGQAWNDQVHGIQSDIRFAMGQQHGILMGETGLPMDMHNKASYKNLYGNPKQAFAMKLMLDAMDASMLNFTLWNYSADNCNQWGDRWNGEDFSVWCPPENAFLEPDFLDNNRATIIGYDDKQQIATQPAANTSSGRSAPGLMVKEVYSEEGTGLETTGCHEGLIWWCCFPKTNVWTGRTAPKRLVVISVDPSEPPSALDLGSNTSESTLVATTSSFSKKQATLSTWQDLLPLSLQIERSRLKYYGGLRVGETFVRAYPLAIWGEPILYRFEPGKPITDRELVSWDIGKKKTQDVASWENRFILFFSLSCDRKPRRDNSHQEECHSGKIPHAEGSNGHGGDILYRSGAGGSPSTDVFLPRFHFALDSPVGIDQFESLTYLQELHDEMQSRPGSQSYNPNALAKGPTKSTKDKGRWHRLDIQVTDGSFTLQPTRQLLQYWTSPQPTYNPHDNLAPTSVFFDRVESRIKSLFVLGWDGIEGISTPVEQEWIKKLWKEMQRGEAAAEASVARPIMAWFWPLSSSAGDSVEKEERRKLKLAELRQKWRDRVGLPAKGVTFCHQCGQLDVMHLHGVSARLQVWSGYRG</sequence>
<comment type="caution">
    <text evidence="3">The sequence shown here is derived from an EMBL/GenBank/DDBJ whole genome shotgun (WGS) entry which is preliminary data.</text>
</comment>
<feature type="region of interest" description="Disordered" evidence="2">
    <location>
        <begin position="705"/>
        <end position="726"/>
    </location>
</feature>
<gene>
    <name evidence="3" type="ORF">BGZ99_007317</name>
</gene>
<evidence type="ECO:0000256" key="1">
    <source>
        <dbReference type="ARBA" id="ARBA00022801"/>
    </source>
</evidence>
<accession>A0A9P6UR68</accession>
<feature type="region of interest" description="Disordered" evidence="2">
    <location>
        <begin position="1108"/>
        <end position="1136"/>
    </location>
</feature>
<reference evidence="3" key="1">
    <citation type="journal article" date="2020" name="Fungal Divers.">
        <title>Resolving the Mortierellaceae phylogeny through synthesis of multi-gene phylogenetics and phylogenomics.</title>
        <authorList>
            <person name="Vandepol N."/>
            <person name="Liber J."/>
            <person name="Desiro A."/>
            <person name="Na H."/>
            <person name="Kennedy M."/>
            <person name="Barry K."/>
            <person name="Grigoriev I.V."/>
            <person name="Miller A.N."/>
            <person name="O'Donnell K."/>
            <person name="Stajich J.E."/>
            <person name="Bonito G."/>
        </authorList>
    </citation>
    <scope>NUCLEOTIDE SEQUENCE</scope>
    <source>
        <strain evidence="3">REB-010B</strain>
    </source>
</reference>
<protein>
    <submittedName>
        <fullName evidence="3">Uncharacterized protein</fullName>
    </submittedName>
</protein>
<dbReference type="PANTHER" id="PTHR31308:SF5">
    <property type="entry name" value="ERGOSTERYL-BETA-GLUCOSIDASE"/>
    <property type="match status" value="1"/>
</dbReference>
<dbReference type="Gene3D" id="3.20.20.80">
    <property type="entry name" value="Glycosidases"/>
    <property type="match status" value="2"/>
</dbReference>
<organism evidence="3 4">
    <name type="scientific">Dissophora globulifera</name>
    <dbReference type="NCBI Taxonomy" id="979702"/>
    <lineage>
        <taxon>Eukaryota</taxon>
        <taxon>Fungi</taxon>
        <taxon>Fungi incertae sedis</taxon>
        <taxon>Mucoromycota</taxon>
        <taxon>Mortierellomycotina</taxon>
        <taxon>Mortierellomycetes</taxon>
        <taxon>Mortierellales</taxon>
        <taxon>Mortierellaceae</taxon>
        <taxon>Dissophora</taxon>
    </lineage>
</organism>
<dbReference type="SUPFAM" id="SSF51445">
    <property type="entry name" value="(Trans)glycosidases"/>
    <property type="match status" value="1"/>
</dbReference>
<dbReference type="PANTHER" id="PTHR31308">
    <property type="match status" value="1"/>
</dbReference>
<evidence type="ECO:0000313" key="3">
    <source>
        <dbReference type="EMBL" id="KAG0315691.1"/>
    </source>
</evidence>